<reference evidence="7 8" key="1">
    <citation type="journal article" date="2020" name="ISME J.">
        <title>Uncovering the hidden diversity of litter-decomposition mechanisms in mushroom-forming fungi.</title>
        <authorList>
            <person name="Floudas D."/>
            <person name="Bentzer J."/>
            <person name="Ahren D."/>
            <person name="Johansson T."/>
            <person name="Persson P."/>
            <person name="Tunlid A."/>
        </authorList>
    </citation>
    <scope>NUCLEOTIDE SEQUENCE [LARGE SCALE GENOMIC DNA]</scope>
    <source>
        <strain evidence="7 8">CBS 406.79</strain>
    </source>
</reference>
<feature type="binding site" evidence="6">
    <location>
        <position position="721"/>
    </location>
    <ligand>
        <name>Mg(2+)</name>
        <dbReference type="ChEBI" id="CHEBI:18420"/>
    </ligand>
</feature>
<dbReference type="PRINTS" id="PR00318">
    <property type="entry name" value="GPROTEINA"/>
</dbReference>
<dbReference type="GO" id="GO:0001664">
    <property type="term" value="F:G protein-coupled receptor binding"/>
    <property type="evidence" value="ECO:0007669"/>
    <property type="project" value="TreeGrafter"/>
</dbReference>
<evidence type="ECO:0000313" key="8">
    <source>
        <dbReference type="Proteomes" id="UP000518752"/>
    </source>
</evidence>
<keyword evidence="2 5" id="KW-0547">Nucleotide-binding</keyword>
<dbReference type="GO" id="GO:0005525">
    <property type="term" value="F:GTP binding"/>
    <property type="evidence" value="ECO:0007669"/>
    <property type="project" value="UniProtKB-KW"/>
</dbReference>
<dbReference type="InterPro" id="IPR001019">
    <property type="entry name" value="Gprotein_alpha_su"/>
</dbReference>
<proteinExistence type="predicted"/>
<keyword evidence="8" id="KW-1185">Reference proteome</keyword>
<dbReference type="Pfam" id="PF00503">
    <property type="entry name" value="G-alpha"/>
    <property type="match status" value="1"/>
</dbReference>
<dbReference type="SMART" id="SM00275">
    <property type="entry name" value="G_alpha"/>
    <property type="match status" value="1"/>
</dbReference>
<feature type="binding site" evidence="5">
    <location>
        <begin position="579"/>
        <end position="584"/>
    </location>
    <ligand>
        <name>GTP</name>
        <dbReference type="ChEBI" id="CHEBI:37565"/>
    </ligand>
</feature>
<dbReference type="Proteomes" id="UP000518752">
    <property type="component" value="Unassembled WGS sequence"/>
</dbReference>
<dbReference type="Gene3D" id="1.10.400.10">
    <property type="entry name" value="GI Alpha 1, domain 2-like"/>
    <property type="match status" value="1"/>
</dbReference>
<keyword evidence="1 6" id="KW-0479">Metal-binding</keyword>
<dbReference type="GO" id="GO:0003924">
    <property type="term" value="F:GTPase activity"/>
    <property type="evidence" value="ECO:0007669"/>
    <property type="project" value="InterPro"/>
</dbReference>
<dbReference type="PANTHER" id="PTHR10218:SF302">
    <property type="entry name" value="GUANINE NUCLEOTIDE-BINDING PROTEIN ALPHA-5 SUBUNIT"/>
    <property type="match status" value="1"/>
</dbReference>
<evidence type="ECO:0000256" key="1">
    <source>
        <dbReference type="ARBA" id="ARBA00022723"/>
    </source>
</evidence>
<gene>
    <name evidence="7" type="ORF">D9757_010994</name>
</gene>
<dbReference type="GO" id="GO:0007188">
    <property type="term" value="P:adenylate cyclase-modulating G protein-coupled receptor signaling pathway"/>
    <property type="evidence" value="ECO:0007669"/>
    <property type="project" value="TreeGrafter"/>
</dbReference>
<keyword evidence="6" id="KW-0460">Magnesium</keyword>
<feature type="binding site" evidence="6">
    <location>
        <position position="583"/>
    </location>
    <ligand>
        <name>Mg(2+)</name>
        <dbReference type="ChEBI" id="CHEBI:18420"/>
    </ligand>
</feature>
<feature type="binding site" evidence="5">
    <location>
        <begin position="834"/>
        <end position="837"/>
    </location>
    <ligand>
        <name>GTP</name>
        <dbReference type="ChEBI" id="CHEBI:37565"/>
    </ligand>
</feature>
<evidence type="ECO:0000256" key="3">
    <source>
        <dbReference type="ARBA" id="ARBA00023134"/>
    </source>
</evidence>
<dbReference type="InterPro" id="IPR027417">
    <property type="entry name" value="P-loop_NTPase"/>
</dbReference>
<protein>
    <submittedName>
        <fullName evidence="7">Uncharacterized protein</fullName>
    </submittedName>
</protein>
<comment type="caution">
    <text evidence="7">The sequence shown here is derived from an EMBL/GenBank/DDBJ whole genome shotgun (WGS) entry which is preliminary data.</text>
</comment>
<keyword evidence="3 5" id="KW-0342">GTP-binding</keyword>
<evidence type="ECO:0000256" key="2">
    <source>
        <dbReference type="ARBA" id="ARBA00022741"/>
    </source>
</evidence>
<evidence type="ECO:0000313" key="7">
    <source>
        <dbReference type="EMBL" id="KAF5367665.1"/>
    </source>
</evidence>
<feature type="binding site" evidence="5">
    <location>
        <position position="889"/>
    </location>
    <ligand>
        <name>GTP</name>
        <dbReference type="ChEBI" id="CHEBI:37565"/>
    </ligand>
</feature>
<dbReference type="InterPro" id="IPR011025">
    <property type="entry name" value="GproteinA_insert"/>
</dbReference>
<dbReference type="PANTHER" id="PTHR10218">
    <property type="entry name" value="GTP-BINDING PROTEIN ALPHA SUBUNIT"/>
    <property type="match status" value="1"/>
</dbReference>
<organism evidence="7 8">
    <name type="scientific">Collybiopsis confluens</name>
    <dbReference type="NCBI Taxonomy" id="2823264"/>
    <lineage>
        <taxon>Eukaryota</taxon>
        <taxon>Fungi</taxon>
        <taxon>Dikarya</taxon>
        <taxon>Basidiomycota</taxon>
        <taxon>Agaricomycotina</taxon>
        <taxon>Agaricomycetes</taxon>
        <taxon>Agaricomycetidae</taxon>
        <taxon>Agaricales</taxon>
        <taxon>Marasmiineae</taxon>
        <taxon>Omphalotaceae</taxon>
        <taxon>Collybiopsis</taxon>
    </lineage>
</organism>
<dbReference type="FunFam" id="3.40.50.300:FF:000720">
    <property type="entry name" value="Guanine nucleotide-binding protein G(k) subunit alpha"/>
    <property type="match status" value="1"/>
</dbReference>
<sequence>MNDHGSASSRSSRASSIFSSSGQVTVTSSSTIPGLGALSGKVIKRLGSAVVNQFDAVLIRRRLSQIENVFRMHSDNAMGPDSVRGLYSDILELSRPVYSLSIRTRALRLIMGRVGAMEFEDLVEAVVAWPLSESESLLRVMLKCLSENVFPSARLMTFYVAGKEGYKSHLPYSSPDGMSRASFWIPFLSFIALASASNPDPAFSRFVMTELNMFSLVTEIYPGILEPRSRLPDLLLPARLFLRALLESLDSDTDSVQIDRLRGILTVSDISLNTVDSDRTLAQAKNHCHALLASIRSRISYSRETLKHMLDPAMVQQFVLTKVTQSASGGLKLKDCDVLKLIDPAYSFPIRSHAFENIMSRVGGLYFEDLAAAVVECDMRDVYDLLKLMLLCFEFPHKPEVKRYFTWEYDISLNRGLEAYKTHLPYTSTEHMATSDLCIAFLLFLSLAVSISPDESFSRVVIGANTLGFIIETYPGVTESNVHWPKRAKRLLPAQFVLRALLEKLNPVEDISSITQLHNMLSNARPNTADGFPSPLPYAPGEGNILLASIRANISYLQHSKSKTEIVESPHILLLGSQESGKTTALKQISKACSARALHSYSYNERMGYVESVAGHALMSLVKLVAIALAASWNPYEDGYYELIFEDAHLDFHSLVNRTSALPRASVSELRKLVAKCHRLLRNRKIYLPEYTDYFLDSLPRIVLEGYTPPDEDIIRCYTMTTGVHTTRVNIRGKAVSLLDFGGPRPEQKKWLRWMIHDSLGSWVRKKGAIIFIASLSDYDQVASEDPFKSRMQESLEAFNDMLNSDQWIVDQRKADVSWQEYLSEHWQVILFLNKTDEFINKLPIKPLEDFFPDFPGGSDHNAACDYLANKFLALNNTGRDIRVYFTSAVDQVQITGDYRLSSVQMVRD</sequence>
<evidence type="ECO:0000256" key="6">
    <source>
        <dbReference type="PIRSR" id="PIRSR601019-2"/>
    </source>
</evidence>
<dbReference type="SUPFAM" id="SSF47895">
    <property type="entry name" value="Transducin (alpha subunit), insertion domain"/>
    <property type="match status" value="1"/>
</dbReference>
<dbReference type="GO" id="GO:0046872">
    <property type="term" value="F:metal ion binding"/>
    <property type="evidence" value="ECO:0007669"/>
    <property type="project" value="UniProtKB-KW"/>
</dbReference>
<dbReference type="EMBL" id="JAACJN010000141">
    <property type="protein sequence ID" value="KAF5367665.1"/>
    <property type="molecule type" value="Genomic_DNA"/>
</dbReference>
<name>A0A8H5GN28_9AGAR</name>
<accession>A0A8H5GN28</accession>
<dbReference type="OrthoDB" id="3038325at2759"/>
<keyword evidence="4" id="KW-0807">Transducer</keyword>
<dbReference type="PROSITE" id="PS51882">
    <property type="entry name" value="G_ALPHA"/>
    <property type="match status" value="1"/>
</dbReference>
<dbReference type="AlphaFoldDB" id="A0A8H5GN28"/>
<dbReference type="Gene3D" id="3.40.50.300">
    <property type="entry name" value="P-loop containing nucleotide triphosphate hydrolases"/>
    <property type="match status" value="1"/>
</dbReference>
<dbReference type="GO" id="GO:0005737">
    <property type="term" value="C:cytoplasm"/>
    <property type="evidence" value="ECO:0007669"/>
    <property type="project" value="TreeGrafter"/>
</dbReference>
<evidence type="ECO:0000256" key="4">
    <source>
        <dbReference type="ARBA" id="ARBA00023224"/>
    </source>
</evidence>
<evidence type="ECO:0000256" key="5">
    <source>
        <dbReference type="PIRSR" id="PIRSR601019-1"/>
    </source>
</evidence>
<dbReference type="SUPFAM" id="SSF52540">
    <property type="entry name" value="P-loop containing nucleoside triphosphate hydrolases"/>
    <property type="match status" value="1"/>
</dbReference>
<dbReference type="GO" id="GO:0005834">
    <property type="term" value="C:heterotrimeric G-protein complex"/>
    <property type="evidence" value="ECO:0007669"/>
    <property type="project" value="TreeGrafter"/>
</dbReference>
<dbReference type="GO" id="GO:0031683">
    <property type="term" value="F:G-protein beta/gamma-subunit complex binding"/>
    <property type="evidence" value="ECO:0007669"/>
    <property type="project" value="InterPro"/>
</dbReference>